<comment type="caution">
    <text evidence="2">The sequence shown here is derived from an EMBL/GenBank/DDBJ whole genome shotgun (WGS) entry which is preliminary data.</text>
</comment>
<dbReference type="PANTHER" id="PTHR33361:SF15">
    <property type="entry name" value="DUF885 FAMILY LIPOPROTEIN"/>
    <property type="match status" value="1"/>
</dbReference>
<dbReference type="Proteomes" id="UP000653472">
    <property type="component" value="Unassembled WGS sequence"/>
</dbReference>
<dbReference type="AlphaFoldDB" id="A0A969WCX3"/>
<feature type="chain" id="PRO_5036787364" evidence="1">
    <location>
        <begin position="21"/>
        <end position="590"/>
    </location>
</feature>
<protein>
    <submittedName>
        <fullName evidence="2">DUF885 domain-containing protein</fullName>
    </submittedName>
</protein>
<keyword evidence="3" id="KW-1185">Reference proteome</keyword>
<dbReference type="EMBL" id="JAAVXB010000009">
    <property type="protein sequence ID" value="NKF23703.1"/>
    <property type="molecule type" value="Genomic_DNA"/>
</dbReference>
<dbReference type="Pfam" id="PF05960">
    <property type="entry name" value="DUF885"/>
    <property type="match status" value="1"/>
</dbReference>
<proteinExistence type="predicted"/>
<sequence length="590" mass="66584">MARSAAAILLSVAAMARADAGTAADTAVDRQFHRQFGDDFLSAYWKLHPDFAIAVGYYDDAAELPAPDAAYRKRLQQFLDTSIGKLDAMPAAQMSDGVRTDREMLLNQLRYERWSLDTLRDWQWEPSDYNVADAFSLLLNTPYADEATRLRTVSRRLAQVPAYYAAAEKAISHPTRVHTQMAIAQNEGALDVFGDALEKQVAGSQLSADERVTFLHHLKAARAAIEAYVDFLKTLDAKQAKDGGARDFRLGQPYYDQAFAYEVQAGMSAKQLYERAVAEKQRLHARMSVLADQLWPKYFPDTPPPAEPLVKIRTLIEKLSDNHVQPSEFYPQIKALIPKLEAWVTDHDLLTLDPSRPLDVRITPPYQRGYAMASLAAPGPYDPTAKTYFNVTPMDGYTPAQADSFLREYNHWLMQILAIHEAVPGHYVQLLYANKSPSRIKAIFGNSAMIEGWAVYSERMMLESGWGDHAPEMELMYSKWVLRVVCNTILDYGVHVLGMSQDQAMKLLTDEAFQSRTEAEGKWHRVQVSSVQLTFYYAGFSAIYGYRQQLKDELGDRFDLKKFNEKFLSYGSAPVAVIEQLMKPADVARP</sequence>
<name>A0A969WCX3_9GAMM</name>
<accession>A0A969WCX3</accession>
<feature type="signal peptide" evidence="1">
    <location>
        <begin position="1"/>
        <end position="20"/>
    </location>
</feature>
<gene>
    <name evidence="2" type="ORF">G7Y82_15400</name>
</gene>
<dbReference type="PANTHER" id="PTHR33361">
    <property type="entry name" value="GLR0591 PROTEIN"/>
    <property type="match status" value="1"/>
</dbReference>
<evidence type="ECO:0000313" key="2">
    <source>
        <dbReference type="EMBL" id="NKF23703.1"/>
    </source>
</evidence>
<evidence type="ECO:0000256" key="1">
    <source>
        <dbReference type="SAM" id="SignalP"/>
    </source>
</evidence>
<dbReference type="InterPro" id="IPR010281">
    <property type="entry name" value="DUF885"/>
</dbReference>
<keyword evidence="1" id="KW-0732">Signal</keyword>
<reference evidence="2" key="1">
    <citation type="submission" date="2020-03" db="EMBL/GenBank/DDBJ databases">
        <title>Solimonas marina sp. nov., isolated from deep seawater of the Pacific Ocean.</title>
        <authorList>
            <person name="Liu X."/>
            <person name="Lai Q."/>
            <person name="Sun F."/>
            <person name="Gai Y."/>
            <person name="Li G."/>
            <person name="Shao Z."/>
        </authorList>
    </citation>
    <scope>NUCLEOTIDE SEQUENCE</scope>
    <source>
        <strain evidence="2">C16B3</strain>
    </source>
</reference>
<evidence type="ECO:0000313" key="3">
    <source>
        <dbReference type="Proteomes" id="UP000653472"/>
    </source>
</evidence>
<organism evidence="2 3">
    <name type="scientific">Solimonas marina</name>
    <dbReference type="NCBI Taxonomy" id="2714601"/>
    <lineage>
        <taxon>Bacteria</taxon>
        <taxon>Pseudomonadati</taxon>
        <taxon>Pseudomonadota</taxon>
        <taxon>Gammaproteobacteria</taxon>
        <taxon>Nevskiales</taxon>
        <taxon>Nevskiaceae</taxon>
        <taxon>Solimonas</taxon>
    </lineage>
</organism>